<dbReference type="AlphaFoldDB" id="A0AA40C2N2"/>
<protein>
    <submittedName>
        <fullName evidence="2">Uncharacterized protein</fullName>
    </submittedName>
</protein>
<evidence type="ECO:0000313" key="2">
    <source>
        <dbReference type="EMBL" id="KAK0622792.1"/>
    </source>
</evidence>
<accession>A0AA40C2N2</accession>
<evidence type="ECO:0000313" key="3">
    <source>
        <dbReference type="Proteomes" id="UP001175000"/>
    </source>
</evidence>
<organism evidence="2 3">
    <name type="scientific">Immersiella caudata</name>
    <dbReference type="NCBI Taxonomy" id="314043"/>
    <lineage>
        <taxon>Eukaryota</taxon>
        <taxon>Fungi</taxon>
        <taxon>Dikarya</taxon>
        <taxon>Ascomycota</taxon>
        <taxon>Pezizomycotina</taxon>
        <taxon>Sordariomycetes</taxon>
        <taxon>Sordariomycetidae</taxon>
        <taxon>Sordariales</taxon>
        <taxon>Lasiosphaeriaceae</taxon>
        <taxon>Immersiella</taxon>
    </lineage>
</organism>
<sequence length="59" mass="6509">MMHALGYADPPPPSWQPQRAKWDAQISPPHPSQAPSSRQPIHQKAWSDGAVGHHVSLTH</sequence>
<gene>
    <name evidence="2" type="ORF">B0T14DRAFT_514483</name>
</gene>
<evidence type="ECO:0000256" key="1">
    <source>
        <dbReference type="SAM" id="MobiDB-lite"/>
    </source>
</evidence>
<name>A0AA40C2N2_9PEZI</name>
<comment type="caution">
    <text evidence="2">The sequence shown here is derived from an EMBL/GenBank/DDBJ whole genome shotgun (WGS) entry which is preliminary data.</text>
</comment>
<dbReference type="EMBL" id="JAULSU010000003">
    <property type="protein sequence ID" value="KAK0622792.1"/>
    <property type="molecule type" value="Genomic_DNA"/>
</dbReference>
<dbReference type="Proteomes" id="UP001175000">
    <property type="component" value="Unassembled WGS sequence"/>
</dbReference>
<proteinExistence type="predicted"/>
<keyword evidence="3" id="KW-1185">Reference proteome</keyword>
<reference evidence="2" key="1">
    <citation type="submission" date="2023-06" db="EMBL/GenBank/DDBJ databases">
        <title>Genome-scale phylogeny and comparative genomics of the fungal order Sordariales.</title>
        <authorList>
            <consortium name="Lawrence Berkeley National Laboratory"/>
            <person name="Hensen N."/>
            <person name="Bonometti L."/>
            <person name="Westerberg I."/>
            <person name="Brannstrom I.O."/>
            <person name="Guillou S."/>
            <person name="Cros-Aarteil S."/>
            <person name="Calhoun S."/>
            <person name="Haridas S."/>
            <person name="Kuo A."/>
            <person name="Mondo S."/>
            <person name="Pangilinan J."/>
            <person name="Riley R."/>
            <person name="Labutti K."/>
            <person name="Andreopoulos B."/>
            <person name="Lipzen A."/>
            <person name="Chen C."/>
            <person name="Yanf M."/>
            <person name="Daum C."/>
            <person name="Ng V."/>
            <person name="Clum A."/>
            <person name="Steindorff A."/>
            <person name="Ohm R."/>
            <person name="Martin F."/>
            <person name="Silar P."/>
            <person name="Natvig D."/>
            <person name="Lalanne C."/>
            <person name="Gautier V."/>
            <person name="Ament-Velasquez S.L."/>
            <person name="Kruys A."/>
            <person name="Hutchinson M.I."/>
            <person name="Powell A.J."/>
            <person name="Barry K."/>
            <person name="Miller A.N."/>
            <person name="Grigoriev I.V."/>
            <person name="Debuchy R."/>
            <person name="Gladieux P."/>
            <person name="Thoren M.H."/>
            <person name="Johannesson H."/>
        </authorList>
    </citation>
    <scope>NUCLEOTIDE SEQUENCE</scope>
    <source>
        <strain evidence="2">CBS 606.72</strain>
    </source>
</reference>
<feature type="region of interest" description="Disordered" evidence="1">
    <location>
        <begin position="1"/>
        <end position="59"/>
    </location>
</feature>